<evidence type="ECO:0000313" key="2">
    <source>
        <dbReference type="WBParaSite" id="PEQ_0001389701-mRNA-1"/>
    </source>
</evidence>
<reference evidence="2" key="1">
    <citation type="submission" date="2022-11" db="UniProtKB">
        <authorList>
            <consortium name="WormBaseParasite"/>
        </authorList>
    </citation>
    <scope>IDENTIFICATION</scope>
</reference>
<proteinExistence type="predicted"/>
<dbReference type="WBParaSite" id="PEQ_0001389701-mRNA-1">
    <property type="protein sequence ID" value="PEQ_0001389701-mRNA-1"/>
    <property type="gene ID" value="PEQ_0001389701"/>
</dbReference>
<dbReference type="AlphaFoldDB" id="A0A914S6D1"/>
<name>A0A914S6D1_PAREQ</name>
<accession>A0A914S6D1</accession>
<keyword evidence="1" id="KW-1185">Reference proteome</keyword>
<sequence length="44" mass="4799">MTIAGIVDKNLLISAHCSQKITIIGVPIHTKYASVVKLIGEYRC</sequence>
<evidence type="ECO:0000313" key="1">
    <source>
        <dbReference type="Proteomes" id="UP000887564"/>
    </source>
</evidence>
<protein>
    <submittedName>
        <fullName evidence="2">Uncharacterized protein</fullName>
    </submittedName>
</protein>
<dbReference type="Proteomes" id="UP000887564">
    <property type="component" value="Unplaced"/>
</dbReference>
<organism evidence="1 2">
    <name type="scientific">Parascaris equorum</name>
    <name type="common">Equine roundworm</name>
    <dbReference type="NCBI Taxonomy" id="6256"/>
    <lineage>
        <taxon>Eukaryota</taxon>
        <taxon>Metazoa</taxon>
        <taxon>Ecdysozoa</taxon>
        <taxon>Nematoda</taxon>
        <taxon>Chromadorea</taxon>
        <taxon>Rhabditida</taxon>
        <taxon>Spirurina</taxon>
        <taxon>Ascaridomorpha</taxon>
        <taxon>Ascaridoidea</taxon>
        <taxon>Ascarididae</taxon>
        <taxon>Parascaris</taxon>
    </lineage>
</organism>